<dbReference type="GO" id="GO:0004497">
    <property type="term" value="F:monooxygenase activity"/>
    <property type="evidence" value="ECO:0007669"/>
    <property type="project" value="InterPro"/>
</dbReference>
<keyword evidence="2" id="KW-0285">Flavoprotein</keyword>
<proteinExistence type="predicted"/>
<keyword evidence="2" id="KW-0547">Nucleotide-binding</keyword>
<dbReference type="PANTHER" id="PTHR43747">
    <property type="entry name" value="FAD-BINDING PROTEIN"/>
    <property type="match status" value="1"/>
</dbReference>
<dbReference type="InterPro" id="IPR006905">
    <property type="entry name" value="Flavin_halogenase"/>
</dbReference>
<sequence>MAKPLQDILILGGGTAGWLTAGILAARHQAKIQANQLSITLCESPNIPTIGVGEGTWPTMPKTLQSLGISEAEFVSECDASFKLGSKFNGWDRADSEDYYYHPFEDIHASKEGLTAEYWLYLQSKGQVTDKYSAMYCFSDLLANAGLGPKTPENQAYQSVVNYGYHLDAGKFSKFLTRHCTDKLGVKHVLADITRVNLTPTGEIDSVLTSKNESLTADLFIDCTGFKALLLGEALNIPFISVKDCLFADTAIATQVQYVDAQASISSVTQSTAQRAGWIWDIALPTRRGVGHVFSSKYTDVNTATEDLYHYIEASGSSTKDLKLKEIKFNPGHRQKFWHKNCVAVGLSAGFLEPLEASALILVELSAQMIADQLPPTKTCMEISEQRFNKKFRHHWQNAINFLKLHYVLSQRDTPFWHDNRTVESIPESLLQMLELFKHKVPNAHDFEVVGELFSATNYQFVLYGNQFNTQVAFGLSTAEIDYMARHVTENQHKMRQFLKQMPTNRQLLAKMVSQA</sequence>
<organism evidence="3 4">
    <name type="scientific">Catenovulum maritimum</name>
    <dbReference type="NCBI Taxonomy" id="1513271"/>
    <lineage>
        <taxon>Bacteria</taxon>
        <taxon>Pseudomonadati</taxon>
        <taxon>Pseudomonadota</taxon>
        <taxon>Gammaproteobacteria</taxon>
        <taxon>Alteromonadales</taxon>
        <taxon>Alteromonadaceae</taxon>
        <taxon>Catenovulum</taxon>
    </lineage>
</organism>
<accession>A0A0J8GN43</accession>
<dbReference type="Proteomes" id="UP000037600">
    <property type="component" value="Unassembled WGS sequence"/>
</dbReference>
<feature type="binding site" evidence="2">
    <location>
        <begin position="13"/>
        <end position="16"/>
    </location>
    <ligand>
        <name>FAD</name>
        <dbReference type="ChEBI" id="CHEBI:57692"/>
    </ligand>
</feature>
<evidence type="ECO:0000256" key="2">
    <source>
        <dbReference type="PIRSR" id="PIRSR011396-2"/>
    </source>
</evidence>
<dbReference type="RefSeq" id="WP_048694441.1">
    <property type="nucleotide sequence ID" value="NZ_KQ130500.1"/>
</dbReference>
<dbReference type="AlphaFoldDB" id="A0A0J8GN43"/>
<keyword evidence="2" id="KW-0274">FAD</keyword>
<name>A0A0J8GN43_9ALTE</name>
<dbReference type="InterPro" id="IPR036188">
    <property type="entry name" value="FAD/NAD-bd_sf"/>
</dbReference>
<comment type="caution">
    <text evidence="3">The sequence shown here is derived from an EMBL/GenBank/DDBJ whole genome shotgun (WGS) entry which is preliminary data.</text>
</comment>
<dbReference type="EMBL" id="LAZL01000028">
    <property type="protein sequence ID" value="KMT64257.1"/>
    <property type="molecule type" value="Genomic_DNA"/>
</dbReference>
<dbReference type="SUPFAM" id="SSF51905">
    <property type="entry name" value="FAD/NAD(P)-binding domain"/>
    <property type="match status" value="1"/>
</dbReference>
<dbReference type="PANTHER" id="PTHR43747:SF4">
    <property type="entry name" value="FLAVIN-DEPENDENT TRYPTOPHAN HALOGENASE"/>
    <property type="match status" value="1"/>
</dbReference>
<reference evidence="3 4" key="1">
    <citation type="submission" date="2015-04" db="EMBL/GenBank/DDBJ databases">
        <title>Draft Genome Sequence of the Novel Agar-Digesting Marine Bacterium Q1.</title>
        <authorList>
            <person name="Li Y."/>
            <person name="Li D."/>
            <person name="Chen G."/>
            <person name="Du Z."/>
        </authorList>
    </citation>
    <scope>NUCLEOTIDE SEQUENCE [LARGE SCALE GENOMIC DNA]</scope>
    <source>
        <strain evidence="3 4">Q1</strain>
    </source>
</reference>
<dbReference type="GO" id="GO:0000166">
    <property type="term" value="F:nucleotide binding"/>
    <property type="evidence" value="ECO:0007669"/>
    <property type="project" value="UniProtKB-KW"/>
</dbReference>
<dbReference type="Pfam" id="PF04820">
    <property type="entry name" value="Trp_halogenase"/>
    <property type="match status" value="1"/>
</dbReference>
<evidence type="ECO:0000313" key="3">
    <source>
        <dbReference type="EMBL" id="KMT64257.1"/>
    </source>
</evidence>
<dbReference type="OrthoDB" id="7178350at2"/>
<dbReference type="STRING" id="1513271.XM47_15395"/>
<protein>
    <submittedName>
        <fullName evidence="3">Tryptophan halogenase</fullName>
    </submittedName>
</protein>
<feature type="binding site" evidence="2">
    <location>
        <position position="356"/>
    </location>
    <ligand>
        <name>L-tryptophan</name>
        <dbReference type="ChEBI" id="CHEBI:57912"/>
    </ligand>
</feature>
<keyword evidence="4" id="KW-1185">Reference proteome</keyword>
<dbReference type="InterPro" id="IPR050816">
    <property type="entry name" value="Flavin-dep_Halogenase_NPB"/>
</dbReference>
<evidence type="ECO:0000313" key="4">
    <source>
        <dbReference type="Proteomes" id="UP000037600"/>
    </source>
</evidence>
<evidence type="ECO:0000256" key="1">
    <source>
        <dbReference type="PIRSR" id="PIRSR011396-1"/>
    </source>
</evidence>
<dbReference type="PIRSF" id="PIRSF011396">
    <property type="entry name" value="Trp_halogenase"/>
    <property type="match status" value="1"/>
</dbReference>
<dbReference type="PATRIC" id="fig|1513271.3.peg.3172"/>
<feature type="binding site" evidence="2">
    <location>
        <position position="83"/>
    </location>
    <ligand>
        <name>7-chloro-L-tryptophan</name>
        <dbReference type="ChEBI" id="CHEBI:58713"/>
    </ligand>
</feature>
<feature type="binding site" evidence="2">
    <location>
        <position position="347"/>
    </location>
    <ligand>
        <name>FAD</name>
        <dbReference type="ChEBI" id="CHEBI:57692"/>
    </ligand>
</feature>
<feature type="active site" evidence="1">
    <location>
        <position position="83"/>
    </location>
</feature>
<dbReference type="Gene3D" id="3.50.50.60">
    <property type="entry name" value="FAD/NAD(P)-binding domain"/>
    <property type="match status" value="1"/>
</dbReference>
<gene>
    <name evidence="3" type="ORF">XM47_15395</name>
</gene>
<dbReference type="InterPro" id="IPR033856">
    <property type="entry name" value="Trp_halogen"/>
</dbReference>